<dbReference type="RefSeq" id="XP_034105761.1">
    <property type="nucleotide sequence ID" value="XM_034249870.2"/>
</dbReference>
<keyword evidence="2" id="KW-0472">Membrane</keyword>
<evidence type="ECO:0000256" key="1">
    <source>
        <dbReference type="SAM" id="MobiDB-lite"/>
    </source>
</evidence>
<organism evidence="3 4">
    <name type="scientific">Drosophila albomicans</name>
    <name type="common">Fruit fly</name>
    <dbReference type="NCBI Taxonomy" id="7291"/>
    <lineage>
        <taxon>Eukaryota</taxon>
        <taxon>Metazoa</taxon>
        <taxon>Ecdysozoa</taxon>
        <taxon>Arthropoda</taxon>
        <taxon>Hexapoda</taxon>
        <taxon>Insecta</taxon>
        <taxon>Pterygota</taxon>
        <taxon>Neoptera</taxon>
        <taxon>Endopterygota</taxon>
        <taxon>Diptera</taxon>
        <taxon>Brachycera</taxon>
        <taxon>Muscomorpha</taxon>
        <taxon>Ephydroidea</taxon>
        <taxon>Drosophilidae</taxon>
        <taxon>Drosophila</taxon>
    </lineage>
</organism>
<dbReference type="Proteomes" id="UP000515160">
    <property type="component" value="Chromosome 3"/>
</dbReference>
<name>A0A6P8WPT9_DROAB</name>
<evidence type="ECO:0000313" key="4">
    <source>
        <dbReference type="RefSeq" id="XP_034105761.1"/>
    </source>
</evidence>
<keyword evidence="3" id="KW-1185">Reference proteome</keyword>
<dbReference type="GeneID" id="117568939"/>
<accession>A0A6P8WPT9</accession>
<sequence>MFEFWIGLSIAFSIFFITSMVVMIRRRQKATNNVGYVINDTNTPVTVTSATHTAPGGIPQTHYQQGPVTHFMHPVAPVTQYTPAGVPMTVYPPPPNYQQSNAYATYPAPISSQMTVQLTTVQVPQSSLNTSSPTVQQRSLNNETAAVSDPSVLPSGEEKRALHQMHSGAVESVSQI</sequence>
<dbReference type="OrthoDB" id="7872440at2759"/>
<protein>
    <submittedName>
        <fullName evidence="4">Uncharacterized protein LOC117568939</fullName>
    </submittedName>
</protein>
<gene>
    <name evidence="4" type="primary">LOC117568939</name>
</gene>
<keyword evidence="2" id="KW-1133">Transmembrane helix</keyword>
<proteinExistence type="predicted"/>
<dbReference type="AlphaFoldDB" id="A0A6P8WPT9"/>
<keyword evidence="2" id="KW-0812">Transmembrane</keyword>
<feature type="transmembrane region" description="Helical" evidence="2">
    <location>
        <begin position="6"/>
        <end position="24"/>
    </location>
</feature>
<evidence type="ECO:0000256" key="2">
    <source>
        <dbReference type="SAM" id="Phobius"/>
    </source>
</evidence>
<reference evidence="4" key="1">
    <citation type="submission" date="2025-08" db="UniProtKB">
        <authorList>
            <consortium name="RefSeq"/>
        </authorList>
    </citation>
    <scope>IDENTIFICATION</scope>
    <source>
        <strain evidence="4">15112-1751.03</strain>
        <tissue evidence="4">Whole Adult</tissue>
    </source>
</reference>
<feature type="region of interest" description="Disordered" evidence="1">
    <location>
        <begin position="125"/>
        <end position="176"/>
    </location>
</feature>
<evidence type="ECO:0000313" key="3">
    <source>
        <dbReference type="Proteomes" id="UP000515160"/>
    </source>
</evidence>
<feature type="compositionally biased region" description="Polar residues" evidence="1">
    <location>
        <begin position="125"/>
        <end position="145"/>
    </location>
</feature>